<proteinExistence type="predicted"/>
<accession>A0A2W5SWE6</accession>
<dbReference type="PANTHER" id="PTHR33164">
    <property type="entry name" value="TRANSCRIPTIONAL REGULATOR, MARR FAMILY"/>
    <property type="match status" value="1"/>
</dbReference>
<evidence type="ECO:0000313" key="2">
    <source>
        <dbReference type="EMBL" id="PZR06047.1"/>
    </source>
</evidence>
<dbReference type="AlphaFoldDB" id="A0A2W5SWE6"/>
<dbReference type="InterPro" id="IPR039422">
    <property type="entry name" value="MarR/SlyA-like"/>
</dbReference>
<dbReference type="InterPro" id="IPR036388">
    <property type="entry name" value="WH-like_DNA-bd_sf"/>
</dbReference>
<gene>
    <name evidence="2" type="ORF">DI536_30960</name>
</gene>
<name>A0A2W5SWE6_9BACT</name>
<feature type="domain" description="HTH marR-type" evidence="1">
    <location>
        <begin position="6"/>
        <end position="138"/>
    </location>
</feature>
<dbReference type="SUPFAM" id="SSF46785">
    <property type="entry name" value="Winged helix' DNA-binding domain"/>
    <property type="match status" value="1"/>
</dbReference>
<dbReference type="Proteomes" id="UP000249061">
    <property type="component" value="Unassembled WGS sequence"/>
</dbReference>
<dbReference type="InterPro" id="IPR000835">
    <property type="entry name" value="HTH_MarR-typ"/>
</dbReference>
<protein>
    <submittedName>
        <fullName evidence="2">MarR family transcriptional regulator</fullName>
    </submittedName>
</protein>
<evidence type="ECO:0000259" key="1">
    <source>
        <dbReference type="PROSITE" id="PS50995"/>
    </source>
</evidence>
<dbReference type="Gene3D" id="1.10.10.10">
    <property type="entry name" value="Winged helix-like DNA-binding domain superfamily/Winged helix DNA-binding domain"/>
    <property type="match status" value="1"/>
</dbReference>
<evidence type="ECO:0000313" key="3">
    <source>
        <dbReference type="Proteomes" id="UP000249061"/>
    </source>
</evidence>
<dbReference type="EMBL" id="QFQP01000040">
    <property type="protein sequence ID" value="PZR06047.1"/>
    <property type="molecule type" value="Genomic_DNA"/>
</dbReference>
<organism evidence="2 3">
    <name type="scientific">Archangium gephyra</name>
    <dbReference type="NCBI Taxonomy" id="48"/>
    <lineage>
        <taxon>Bacteria</taxon>
        <taxon>Pseudomonadati</taxon>
        <taxon>Myxococcota</taxon>
        <taxon>Myxococcia</taxon>
        <taxon>Myxococcales</taxon>
        <taxon>Cystobacterineae</taxon>
        <taxon>Archangiaceae</taxon>
        <taxon>Archangium</taxon>
    </lineage>
</organism>
<dbReference type="GO" id="GO:0003700">
    <property type="term" value="F:DNA-binding transcription factor activity"/>
    <property type="evidence" value="ECO:0007669"/>
    <property type="project" value="InterPro"/>
</dbReference>
<dbReference type="SMART" id="SM00347">
    <property type="entry name" value="HTH_MARR"/>
    <property type="match status" value="1"/>
</dbReference>
<dbReference type="Pfam" id="PF12802">
    <property type="entry name" value="MarR_2"/>
    <property type="match status" value="1"/>
</dbReference>
<sequence>MVASDTTDVLDGLRRVLQALREGARQAEAGLKISGAQLFVLQVVAQAPGLSLNDLAARTRTHQSSVSVVVARLVEAGLLRRERAPHDARRMVLSLTAKARKLLARAPDVPQHRLIAAVEALPKAQRAVLAKALGSITKAMAVDGAAPMFFEAPEKKRKS</sequence>
<reference evidence="2 3" key="1">
    <citation type="submission" date="2017-08" db="EMBL/GenBank/DDBJ databases">
        <title>Infants hospitalized years apart are colonized by the same room-sourced microbial strains.</title>
        <authorList>
            <person name="Brooks B."/>
            <person name="Olm M.R."/>
            <person name="Firek B.A."/>
            <person name="Baker R."/>
            <person name="Thomas B.C."/>
            <person name="Morowitz M.J."/>
            <person name="Banfield J.F."/>
        </authorList>
    </citation>
    <scope>NUCLEOTIDE SEQUENCE [LARGE SCALE GENOMIC DNA]</scope>
    <source>
        <strain evidence="2">S2_003_000_R2_14</strain>
    </source>
</reference>
<comment type="caution">
    <text evidence="2">The sequence shown here is derived from an EMBL/GenBank/DDBJ whole genome shotgun (WGS) entry which is preliminary data.</text>
</comment>
<dbReference type="InterPro" id="IPR036390">
    <property type="entry name" value="WH_DNA-bd_sf"/>
</dbReference>
<dbReference type="GO" id="GO:0006950">
    <property type="term" value="P:response to stress"/>
    <property type="evidence" value="ECO:0007669"/>
    <property type="project" value="TreeGrafter"/>
</dbReference>
<dbReference type="PROSITE" id="PS50995">
    <property type="entry name" value="HTH_MARR_2"/>
    <property type="match status" value="1"/>
</dbReference>
<dbReference type="PANTHER" id="PTHR33164:SF43">
    <property type="entry name" value="HTH-TYPE TRANSCRIPTIONAL REPRESSOR YETL"/>
    <property type="match status" value="1"/>
</dbReference>